<evidence type="ECO:0000313" key="3">
    <source>
        <dbReference type="Proteomes" id="UP001605036"/>
    </source>
</evidence>
<evidence type="ECO:0000256" key="1">
    <source>
        <dbReference type="SAM" id="MobiDB-lite"/>
    </source>
</evidence>
<feature type="region of interest" description="Disordered" evidence="1">
    <location>
        <begin position="58"/>
        <end position="89"/>
    </location>
</feature>
<proteinExistence type="predicted"/>
<feature type="compositionally biased region" description="Polar residues" evidence="1">
    <location>
        <begin position="78"/>
        <end position="89"/>
    </location>
</feature>
<accession>A0ABD1Z8J1</accession>
<dbReference type="AlphaFoldDB" id="A0ABD1Z8J1"/>
<dbReference type="EMBL" id="JBHFFA010000002">
    <property type="protein sequence ID" value="KAL2644113.1"/>
    <property type="molecule type" value="Genomic_DNA"/>
</dbReference>
<dbReference type="Proteomes" id="UP001605036">
    <property type="component" value="Unassembled WGS sequence"/>
</dbReference>
<protein>
    <submittedName>
        <fullName evidence="2">Uncharacterized protein</fullName>
    </submittedName>
</protein>
<name>A0ABD1Z8J1_9MARC</name>
<comment type="caution">
    <text evidence="2">The sequence shown here is derived from an EMBL/GenBank/DDBJ whole genome shotgun (WGS) entry which is preliminary data.</text>
</comment>
<keyword evidence="3" id="KW-1185">Reference proteome</keyword>
<gene>
    <name evidence="2" type="ORF">R1flu_011700</name>
</gene>
<organism evidence="2 3">
    <name type="scientific">Riccia fluitans</name>
    <dbReference type="NCBI Taxonomy" id="41844"/>
    <lineage>
        <taxon>Eukaryota</taxon>
        <taxon>Viridiplantae</taxon>
        <taxon>Streptophyta</taxon>
        <taxon>Embryophyta</taxon>
        <taxon>Marchantiophyta</taxon>
        <taxon>Marchantiopsida</taxon>
        <taxon>Marchantiidae</taxon>
        <taxon>Marchantiales</taxon>
        <taxon>Ricciaceae</taxon>
        <taxon>Riccia</taxon>
    </lineage>
</organism>
<sequence length="89" mass="9243">MLRELATFGSQLGADGLSAALEVSVGSAAARPDFRFVMGPPWLCLTRRSARLGWVSSSEVPQHGGRETLGGSKIQGGASVQGTQLTTGR</sequence>
<reference evidence="2 3" key="1">
    <citation type="submission" date="2024-09" db="EMBL/GenBank/DDBJ databases">
        <title>Chromosome-scale assembly of Riccia fluitans.</title>
        <authorList>
            <person name="Paukszto L."/>
            <person name="Sawicki J."/>
            <person name="Karawczyk K."/>
            <person name="Piernik-Szablinska J."/>
            <person name="Szczecinska M."/>
            <person name="Mazdziarz M."/>
        </authorList>
    </citation>
    <scope>NUCLEOTIDE SEQUENCE [LARGE SCALE GENOMIC DNA]</scope>
    <source>
        <strain evidence="2">Rf_01</strain>
        <tissue evidence="2">Aerial parts of the thallus</tissue>
    </source>
</reference>
<evidence type="ECO:0000313" key="2">
    <source>
        <dbReference type="EMBL" id="KAL2644113.1"/>
    </source>
</evidence>